<gene>
    <name evidence="2" type="ORF">FHU40_000792</name>
</gene>
<evidence type="ECO:0000313" key="2">
    <source>
        <dbReference type="EMBL" id="MBB3040991.1"/>
    </source>
</evidence>
<comment type="caution">
    <text evidence="2">The sequence shown here is derived from an EMBL/GenBank/DDBJ whole genome shotgun (WGS) entry which is preliminary data.</text>
</comment>
<proteinExistence type="predicted"/>
<feature type="compositionally biased region" description="Basic and acidic residues" evidence="1">
    <location>
        <begin position="136"/>
        <end position="149"/>
    </location>
</feature>
<dbReference type="RefSeq" id="WP_183590951.1">
    <property type="nucleotide sequence ID" value="NZ_JACHWR010000001.1"/>
</dbReference>
<accession>A0A7W4VSK9</accession>
<sequence>MAKMRGFKPEIWTDDKFVELSSFARLLFMGMWNYACDNGHLDDKPKQIKMRVLPTDPVDAEVLLAEMLELGMVVRDDAGLTIPKLREHQRLDNRYFTWCDRCELDEIPEPARSKHPRHTSGTRRAHDVTPTSTRVVTREGRKEGSREGEGEGSVGDLTTTEPTRPEIDAICEHLADEVEATGSKRPAITEKWRREARLMLDRDGRTAEQVHACIRWLYASNHPDAIFWRPNVRAIPKLRAEWHNADTDRRKEIEAEVAALTPTEDIATRGGDS</sequence>
<feature type="region of interest" description="Disordered" evidence="1">
    <location>
        <begin position="110"/>
        <end position="161"/>
    </location>
</feature>
<organism evidence="2 3">
    <name type="scientific">Nocardioides soli</name>
    <dbReference type="NCBI Taxonomy" id="1036020"/>
    <lineage>
        <taxon>Bacteria</taxon>
        <taxon>Bacillati</taxon>
        <taxon>Actinomycetota</taxon>
        <taxon>Actinomycetes</taxon>
        <taxon>Propionibacteriales</taxon>
        <taxon>Nocardioidaceae</taxon>
        <taxon>Nocardioides</taxon>
    </lineage>
</organism>
<protein>
    <submittedName>
        <fullName evidence="2">Uncharacterized protein</fullName>
    </submittedName>
</protein>
<evidence type="ECO:0000256" key="1">
    <source>
        <dbReference type="SAM" id="MobiDB-lite"/>
    </source>
</evidence>
<reference evidence="2 3" key="1">
    <citation type="submission" date="2020-08" db="EMBL/GenBank/DDBJ databases">
        <title>Sequencing the genomes of 1000 actinobacteria strains.</title>
        <authorList>
            <person name="Klenk H.-P."/>
        </authorList>
    </citation>
    <scope>NUCLEOTIDE SEQUENCE [LARGE SCALE GENOMIC DNA]</scope>
    <source>
        <strain evidence="2 3">DSM 105498</strain>
    </source>
</reference>
<dbReference type="AlphaFoldDB" id="A0A7W4VSK9"/>
<name>A0A7W4VSK9_9ACTN</name>
<dbReference type="Proteomes" id="UP000589626">
    <property type="component" value="Unassembled WGS sequence"/>
</dbReference>
<evidence type="ECO:0000313" key="3">
    <source>
        <dbReference type="Proteomes" id="UP000589626"/>
    </source>
</evidence>
<keyword evidence="3" id="KW-1185">Reference proteome</keyword>
<feature type="compositionally biased region" description="Basic residues" evidence="1">
    <location>
        <begin position="113"/>
        <end position="123"/>
    </location>
</feature>
<dbReference type="EMBL" id="JACHWR010000001">
    <property type="protein sequence ID" value="MBB3040991.1"/>
    <property type="molecule type" value="Genomic_DNA"/>
</dbReference>